<evidence type="ECO:0000259" key="1">
    <source>
        <dbReference type="Pfam" id="PF01636"/>
    </source>
</evidence>
<dbReference type="PANTHER" id="PTHR21310:SF42">
    <property type="entry name" value="BIFUNCTIONAL AAC_APH"/>
    <property type="match status" value="1"/>
</dbReference>
<feature type="domain" description="Aminoglycoside phosphotransferase" evidence="1">
    <location>
        <begin position="31"/>
        <end position="243"/>
    </location>
</feature>
<dbReference type="EnsemblMetazoa" id="GAUT039634-RA">
    <property type="protein sequence ID" value="GAUT039634-PA"/>
    <property type="gene ID" value="GAUT039634"/>
</dbReference>
<dbReference type="Gene3D" id="3.30.200.20">
    <property type="entry name" value="Phosphorylase Kinase, domain 1"/>
    <property type="match status" value="1"/>
</dbReference>
<dbReference type="PANTHER" id="PTHR21310">
    <property type="entry name" value="AMINOGLYCOSIDE PHOSPHOTRANSFERASE-RELATED-RELATED"/>
    <property type="match status" value="1"/>
</dbReference>
<reference evidence="2" key="1">
    <citation type="submission" date="2020-05" db="UniProtKB">
        <authorList>
            <consortium name="EnsemblMetazoa"/>
        </authorList>
    </citation>
    <scope>IDENTIFICATION</scope>
    <source>
        <strain evidence="2">TTRI</strain>
    </source>
</reference>
<keyword evidence="3" id="KW-1185">Reference proteome</keyword>
<evidence type="ECO:0000313" key="2">
    <source>
        <dbReference type="EnsemblMetazoa" id="GAUT039634-PA"/>
    </source>
</evidence>
<dbReference type="Proteomes" id="UP000078200">
    <property type="component" value="Unassembled WGS sequence"/>
</dbReference>
<name>A0A1A9VK43_GLOAU</name>
<accession>A0A1A9VK43</accession>
<dbReference type="VEuPathDB" id="VectorBase:GAUT039634"/>
<dbReference type="CDD" id="cd05155">
    <property type="entry name" value="APH_ChoK_like_1"/>
    <property type="match status" value="1"/>
</dbReference>
<sequence length="295" mass="33624">MSSKIDSRSWLLLVTKLVAQQFPKWAHLEIKPVELSGIDNRTFRLGEEMLIRLPSAEDYALQVLKEQKWLEVLAPHLSFSIPKPLAMGQPSKHYPWNWSIYKWIEGESINALSIDDLDLQIIASQLAQFLNELHKIDVKGGPSPGLHNFWRGDHLSVYDTEVRSAIKELQGFIDARTTTSFWEKAISSRWNKSPVWIHGDFASGNILAKDGCVAAIIDFGCMGVGDPACDLVIAWTLLDNKSRRIFKSHLCLDPDTWTRASGWALWKALITMRDWKTTEVMKQQKIINEILNEKA</sequence>
<dbReference type="InterPro" id="IPR051678">
    <property type="entry name" value="AGP_Transferase"/>
</dbReference>
<evidence type="ECO:0000313" key="3">
    <source>
        <dbReference type="Proteomes" id="UP000078200"/>
    </source>
</evidence>
<proteinExistence type="predicted"/>
<dbReference type="Pfam" id="PF01636">
    <property type="entry name" value="APH"/>
    <property type="match status" value="1"/>
</dbReference>
<dbReference type="Gene3D" id="3.90.1200.10">
    <property type="match status" value="1"/>
</dbReference>
<dbReference type="InterPro" id="IPR011009">
    <property type="entry name" value="Kinase-like_dom_sf"/>
</dbReference>
<protein>
    <submittedName>
        <fullName evidence="2">APH domain-containing protein</fullName>
    </submittedName>
</protein>
<dbReference type="SUPFAM" id="SSF56112">
    <property type="entry name" value="Protein kinase-like (PK-like)"/>
    <property type="match status" value="1"/>
</dbReference>
<dbReference type="AlphaFoldDB" id="A0A1A9VK43"/>
<dbReference type="InterPro" id="IPR002575">
    <property type="entry name" value="Aminoglycoside_PTrfase"/>
</dbReference>
<organism evidence="2 3">
    <name type="scientific">Glossina austeni</name>
    <name type="common">Savannah tsetse fly</name>
    <dbReference type="NCBI Taxonomy" id="7395"/>
    <lineage>
        <taxon>Eukaryota</taxon>
        <taxon>Metazoa</taxon>
        <taxon>Ecdysozoa</taxon>
        <taxon>Arthropoda</taxon>
        <taxon>Hexapoda</taxon>
        <taxon>Insecta</taxon>
        <taxon>Pterygota</taxon>
        <taxon>Neoptera</taxon>
        <taxon>Endopterygota</taxon>
        <taxon>Diptera</taxon>
        <taxon>Brachycera</taxon>
        <taxon>Muscomorpha</taxon>
        <taxon>Hippoboscoidea</taxon>
        <taxon>Glossinidae</taxon>
        <taxon>Glossina</taxon>
    </lineage>
</organism>